<reference evidence="2 3" key="1">
    <citation type="submission" date="2015-12" db="EMBL/GenBank/DDBJ databases">
        <title>Complete genome sequence of a multi-drug resistant strain Acidovorax sp. 12322-1.</title>
        <authorList>
            <person name="Ming D."/>
            <person name="Wang M."/>
            <person name="Hu S."/>
            <person name="Zhou Y."/>
            <person name="Jiang T."/>
        </authorList>
    </citation>
    <scope>NUCLEOTIDE SEQUENCE [LARGE SCALE GENOMIC DNA]</scope>
    <source>
        <strain evidence="2 3">12322-1</strain>
    </source>
</reference>
<dbReference type="Proteomes" id="UP000242792">
    <property type="component" value="Chromosome"/>
</dbReference>
<dbReference type="AlphaFoldDB" id="A0A0W7YSN5"/>
<proteinExistence type="predicted"/>
<dbReference type="KEGG" id="cke:B5M06_13105"/>
<evidence type="ECO:0000313" key="2">
    <source>
        <dbReference type="EMBL" id="KUF37956.1"/>
    </source>
</evidence>
<name>A0A0W7YSN5_9BURK</name>
<dbReference type="Pfam" id="PF11112">
    <property type="entry name" value="PyocinActivator"/>
    <property type="match status" value="1"/>
</dbReference>
<dbReference type="OrthoDB" id="982642at2"/>
<sequence length="84" mass="9633">MSHTHFALLAKFGDVNIPLEKICKDFFGMEPKKANERACLQDLPVPAYKLGGQRSPWLVDAKKLADYIDLKKKEAENDWLKMRA</sequence>
<gene>
    <name evidence="2" type="ORF">AS359_04405</name>
    <name evidence="1" type="ORF">B5M06_13105</name>
</gene>
<evidence type="ECO:0008006" key="5">
    <source>
        <dbReference type="Google" id="ProtNLM"/>
    </source>
</evidence>
<protein>
    <recommendedName>
        <fullName evidence="5">Pyocin activator protein PrtN</fullName>
    </recommendedName>
</protein>
<accession>A0A1V0BGL8</accession>
<organism evidence="2 3">
    <name type="scientific">Comamonas kerstersii</name>
    <dbReference type="NCBI Taxonomy" id="225992"/>
    <lineage>
        <taxon>Bacteria</taxon>
        <taxon>Pseudomonadati</taxon>
        <taxon>Pseudomonadota</taxon>
        <taxon>Betaproteobacteria</taxon>
        <taxon>Burkholderiales</taxon>
        <taxon>Comamonadaceae</taxon>
        <taxon>Comamonas</taxon>
    </lineage>
</organism>
<dbReference type="EMBL" id="LPXH01000041">
    <property type="protein sequence ID" value="KUF37956.1"/>
    <property type="molecule type" value="Genomic_DNA"/>
</dbReference>
<dbReference type="RefSeq" id="WP_054066342.1">
    <property type="nucleotide sequence ID" value="NZ_CAUCIF010000011.1"/>
</dbReference>
<accession>A0A1V3THZ2</accession>
<dbReference type="GeneID" id="83040257"/>
<keyword evidence="3" id="KW-1185">Reference proteome</keyword>
<evidence type="ECO:0000313" key="1">
    <source>
        <dbReference type="EMBL" id="AQZ99047.1"/>
    </source>
</evidence>
<reference evidence="1 4" key="2">
    <citation type="submission" date="2017-03" db="EMBL/GenBank/DDBJ databases">
        <title>Rapid Whole Genome Sequencing of Comamonas kerstersii Causing Continuous ambulatory Peritoneal Dialysis-Associated Peritonitis.</title>
        <authorList>
            <person name="Zheng B."/>
        </authorList>
    </citation>
    <scope>NUCLEOTIDE SEQUENCE [LARGE SCALE GENOMIC DNA]</scope>
    <source>
        <strain evidence="1 4">8943</strain>
    </source>
</reference>
<accession>A0A0W7YSN5</accession>
<dbReference type="EMBL" id="CP020121">
    <property type="protein sequence ID" value="AQZ99047.1"/>
    <property type="molecule type" value="Genomic_DNA"/>
</dbReference>
<evidence type="ECO:0000313" key="4">
    <source>
        <dbReference type="Proteomes" id="UP000242792"/>
    </source>
</evidence>
<dbReference type="Proteomes" id="UP000053300">
    <property type="component" value="Unassembled WGS sequence"/>
</dbReference>
<dbReference type="GO" id="GO:0006355">
    <property type="term" value="P:regulation of DNA-templated transcription"/>
    <property type="evidence" value="ECO:0007669"/>
    <property type="project" value="InterPro"/>
</dbReference>
<evidence type="ECO:0000313" key="3">
    <source>
        <dbReference type="Proteomes" id="UP000053300"/>
    </source>
</evidence>
<dbReference type="InterPro" id="IPR020518">
    <property type="entry name" value="Tscrpt_reg_PrtN"/>
</dbReference>